<dbReference type="PANTHER" id="PTHR47514:SF1">
    <property type="entry name" value="TRANSKETOLASE N-TERMINAL SECTION-RELATED"/>
    <property type="match status" value="1"/>
</dbReference>
<evidence type="ECO:0000313" key="6">
    <source>
        <dbReference type="Proteomes" id="UP000029585"/>
    </source>
</evidence>
<proteinExistence type="inferred from homology"/>
<dbReference type="eggNOG" id="COG3959">
    <property type="taxonomic scope" value="Bacteria"/>
</dbReference>
<protein>
    <recommendedName>
        <fullName evidence="4">Transketolase N-terminal domain-containing protein</fullName>
    </recommendedName>
</protein>
<keyword evidence="3" id="KW-0786">Thiamine pyrophosphate</keyword>
<gene>
    <name evidence="5" type="ORF">HMPREF9460_02601</name>
</gene>
<evidence type="ECO:0000313" key="5">
    <source>
        <dbReference type="EMBL" id="KGF54717.1"/>
    </source>
</evidence>
<comment type="cofactor">
    <cofactor evidence="1">
        <name>thiamine diphosphate</name>
        <dbReference type="ChEBI" id="CHEBI:58937"/>
    </cofactor>
</comment>
<keyword evidence="6" id="KW-1185">Reference proteome</keyword>
<evidence type="ECO:0000256" key="2">
    <source>
        <dbReference type="ARBA" id="ARBA00007131"/>
    </source>
</evidence>
<dbReference type="PATRIC" id="fig|742738.3.peg.2667"/>
<dbReference type="Gene3D" id="3.40.50.970">
    <property type="match status" value="1"/>
</dbReference>
<dbReference type="RefSeq" id="WP_044941795.1">
    <property type="nucleotide sequence ID" value="NZ_KN174164.1"/>
</dbReference>
<comment type="caution">
    <text evidence="5">The sequence shown here is derived from an EMBL/GenBank/DDBJ whole genome shotgun (WGS) entry which is preliminary data.</text>
</comment>
<evidence type="ECO:0000256" key="3">
    <source>
        <dbReference type="ARBA" id="ARBA00023052"/>
    </source>
</evidence>
<dbReference type="AlphaFoldDB" id="A0A096CIT4"/>
<organism evidence="5 6">
    <name type="scientific">Flavonifractor plautii 1_3_50AFAA</name>
    <dbReference type="NCBI Taxonomy" id="742738"/>
    <lineage>
        <taxon>Bacteria</taxon>
        <taxon>Bacillati</taxon>
        <taxon>Bacillota</taxon>
        <taxon>Clostridia</taxon>
        <taxon>Eubacteriales</taxon>
        <taxon>Oscillospiraceae</taxon>
        <taxon>Flavonifractor</taxon>
    </lineage>
</organism>
<dbReference type="InterPro" id="IPR029061">
    <property type="entry name" value="THDP-binding"/>
</dbReference>
<dbReference type="Proteomes" id="UP000029585">
    <property type="component" value="Unassembled WGS sequence"/>
</dbReference>
<reference evidence="5 6" key="1">
    <citation type="submission" date="2011-08" db="EMBL/GenBank/DDBJ databases">
        <title>The Genome Sequence of Clostridium orbiscindens 1_3_50AFAA.</title>
        <authorList>
            <consortium name="The Broad Institute Genome Sequencing Platform"/>
            <person name="Earl A."/>
            <person name="Ward D."/>
            <person name="Feldgarden M."/>
            <person name="Gevers D."/>
            <person name="Daigneault M."/>
            <person name="Strauss J."/>
            <person name="Allen-Vercoe E."/>
            <person name="Young S.K."/>
            <person name="Zeng Q."/>
            <person name="Gargeya S."/>
            <person name="Fitzgerald M."/>
            <person name="Haas B."/>
            <person name="Abouelleil A."/>
            <person name="Alvarado L."/>
            <person name="Arachchi H.M."/>
            <person name="Berlin A."/>
            <person name="Brown A."/>
            <person name="Chapman S.B."/>
            <person name="Chen Z."/>
            <person name="Dunbar C."/>
            <person name="Freedman E."/>
            <person name="Gearin G."/>
            <person name="Gellesch M."/>
            <person name="Goldberg J."/>
            <person name="Griggs A."/>
            <person name="Gujja S."/>
            <person name="Heiman D."/>
            <person name="Howarth C."/>
            <person name="Larson L."/>
            <person name="Lui A."/>
            <person name="MacDonald P.J.P."/>
            <person name="Montmayeur A."/>
            <person name="Murphy C."/>
            <person name="Neiman D."/>
            <person name="Pearson M."/>
            <person name="Priest M."/>
            <person name="Roberts A."/>
            <person name="Saif S."/>
            <person name="Shea T."/>
            <person name="Shenoy N."/>
            <person name="Sisk P."/>
            <person name="Stolte C."/>
            <person name="Sykes S."/>
            <person name="Wortman J."/>
            <person name="Nusbaum C."/>
            <person name="Birren B."/>
        </authorList>
    </citation>
    <scope>NUCLEOTIDE SEQUENCE [LARGE SCALE GENOMIC DNA]</scope>
    <source>
        <strain evidence="5 6">1_3_50AFAA</strain>
    </source>
</reference>
<sequence>MTQHKDLELFAKNIRIQVLKALGELGFGHLGGAMSAADVLGVLYGGVMNVDPKNPQWEDRDYFVMSKGHAGPALYAALALKGYFPVEQLLTINTNGTRLPSHPDRNSTTGVDMSTGSLGQGMSTAIGIAHGNKMLGKDNYTYLLLGDGESQEGQVWEGALYAPQHKLSHLIAFLDYNHQQLDGYTKDICDLGDMRQKFQDFGWYALEVDGHDVDAIYDAIALAKHQQEKPTMIVLQTQKGKGCFFAEGIKYNHHMRFSKEQCEEAIARLEKEGC</sequence>
<dbReference type="EMBL" id="ADLO01000081">
    <property type="protein sequence ID" value="KGF54717.1"/>
    <property type="molecule type" value="Genomic_DNA"/>
</dbReference>
<dbReference type="Pfam" id="PF00456">
    <property type="entry name" value="Transketolase_N"/>
    <property type="match status" value="1"/>
</dbReference>
<comment type="similarity">
    <text evidence="2">Belongs to the transketolase family.</text>
</comment>
<name>A0A096CIT4_FLAPL</name>
<dbReference type="PANTHER" id="PTHR47514">
    <property type="entry name" value="TRANSKETOLASE N-TERMINAL SECTION-RELATED"/>
    <property type="match status" value="1"/>
</dbReference>
<evidence type="ECO:0000256" key="1">
    <source>
        <dbReference type="ARBA" id="ARBA00001964"/>
    </source>
</evidence>
<feature type="domain" description="Transketolase N-terminal" evidence="4">
    <location>
        <begin position="10"/>
        <end position="260"/>
    </location>
</feature>
<dbReference type="HOGENOM" id="CLU_009227_4_1_9"/>
<dbReference type="CDD" id="cd02012">
    <property type="entry name" value="TPP_TK"/>
    <property type="match status" value="1"/>
</dbReference>
<accession>A0A096CIT4</accession>
<dbReference type="InterPro" id="IPR005474">
    <property type="entry name" value="Transketolase_N"/>
</dbReference>
<evidence type="ECO:0000259" key="4">
    <source>
        <dbReference type="Pfam" id="PF00456"/>
    </source>
</evidence>
<dbReference type="SUPFAM" id="SSF52518">
    <property type="entry name" value="Thiamin diphosphate-binding fold (THDP-binding)"/>
    <property type="match status" value="1"/>
</dbReference>